<keyword evidence="2" id="KW-1185">Reference proteome</keyword>
<name>A0ABQ0FDN6_APOSI</name>
<dbReference type="EMBL" id="BAAFST010000012">
    <property type="protein sequence ID" value="GAB1297359.1"/>
    <property type="molecule type" value="Genomic_DNA"/>
</dbReference>
<comment type="caution">
    <text evidence="1">The sequence shown here is derived from an EMBL/GenBank/DDBJ whole genome shotgun (WGS) entry which is preliminary data.</text>
</comment>
<sequence length="44" mass="5132">MRQLANLEDYLFTEQVSAWLHSLLKRGLETATALRRWPVYPADA</sequence>
<accession>A0ABQ0FDN6</accession>
<dbReference type="Proteomes" id="UP001623349">
    <property type="component" value="Unassembled WGS sequence"/>
</dbReference>
<reference evidence="1 2" key="1">
    <citation type="submission" date="2024-08" db="EMBL/GenBank/DDBJ databases">
        <title>The draft genome of Apodemus speciosus.</title>
        <authorList>
            <person name="Nabeshima K."/>
            <person name="Suzuki S."/>
            <person name="Onuma M."/>
        </authorList>
    </citation>
    <scope>NUCLEOTIDE SEQUENCE [LARGE SCALE GENOMIC DNA]</scope>
    <source>
        <strain evidence="1">IB14-021</strain>
    </source>
</reference>
<organism evidence="1 2">
    <name type="scientific">Apodemus speciosus</name>
    <name type="common">Large Japanese field mouse</name>
    <dbReference type="NCBI Taxonomy" id="105296"/>
    <lineage>
        <taxon>Eukaryota</taxon>
        <taxon>Metazoa</taxon>
        <taxon>Chordata</taxon>
        <taxon>Craniata</taxon>
        <taxon>Vertebrata</taxon>
        <taxon>Euteleostomi</taxon>
        <taxon>Mammalia</taxon>
        <taxon>Eutheria</taxon>
        <taxon>Euarchontoglires</taxon>
        <taxon>Glires</taxon>
        <taxon>Rodentia</taxon>
        <taxon>Myomorpha</taxon>
        <taxon>Muroidea</taxon>
        <taxon>Muridae</taxon>
        <taxon>Murinae</taxon>
        <taxon>Apodemus</taxon>
    </lineage>
</organism>
<proteinExistence type="predicted"/>
<evidence type="ECO:0000313" key="2">
    <source>
        <dbReference type="Proteomes" id="UP001623349"/>
    </source>
</evidence>
<gene>
    <name evidence="1" type="ORF">APTSU1_001259500</name>
</gene>
<protein>
    <submittedName>
        <fullName evidence="1">Uncharacterized protein</fullName>
    </submittedName>
</protein>
<evidence type="ECO:0000313" key="1">
    <source>
        <dbReference type="EMBL" id="GAB1297359.1"/>
    </source>
</evidence>